<dbReference type="RefSeq" id="XP_014157799.1">
    <property type="nucleotide sequence ID" value="XM_014302324.1"/>
</dbReference>
<dbReference type="GO" id="GO:0035091">
    <property type="term" value="F:phosphatidylinositol binding"/>
    <property type="evidence" value="ECO:0007669"/>
    <property type="project" value="InterPro"/>
</dbReference>
<proteinExistence type="predicted"/>
<gene>
    <name evidence="3" type="ORF">SARC_03885</name>
</gene>
<feature type="compositionally biased region" description="Low complexity" evidence="1">
    <location>
        <begin position="107"/>
        <end position="116"/>
    </location>
</feature>
<reference evidence="3 4" key="1">
    <citation type="submission" date="2011-02" db="EMBL/GenBank/DDBJ databases">
        <title>The Genome Sequence of Sphaeroforma arctica JP610.</title>
        <authorList>
            <consortium name="The Broad Institute Genome Sequencing Platform"/>
            <person name="Russ C."/>
            <person name="Cuomo C."/>
            <person name="Young S.K."/>
            <person name="Zeng Q."/>
            <person name="Gargeya S."/>
            <person name="Alvarado L."/>
            <person name="Berlin A."/>
            <person name="Chapman S.B."/>
            <person name="Chen Z."/>
            <person name="Freedman E."/>
            <person name="Gellesch M."/>
            <person name="Goldberg J."/>
            <person name="Griggs A."/>
            <person name="Gujja S."/>
            <person name="Heilman E."/>
            <person name="Heiman D."/>
            <person name="Howarth C."/>
            <person name="Mehta T."/>
            <person name="Neiman D."/>
            <person name="Pearson M."/>
            <person name="Roberts A."/>
            <person name="Saif S."/>
            <person name="Shea T."/>
            <person name="Shenoy N."/>
            <person name="Sisk P."/>
            <person name="Stolte C."/>
            <person name="Sykes S."/>
            <person name="White J."/>
            <person name="Yandava C."/>
            <person name="Burger G."/>
            <person name="Gray M.W."/>
            <person name="Holland P.W.H."/>
            <person name="King N."/>
            <person name="Lang F.B.F."/>
            <person name="Roger A.J."/>
            <person name="Ruiz-Trillo I."/>
            <person name="Haas B."/>
            <person name="Nusbaum C."/>
            <person name="Birren B."/>
        </authorList>
    </citation>
    <scope>NUCLEOTIDE SEQUENCE [LARGE SCALE GENOMIC DNA]</scope>
    <source>
        <strain evidence="3 4">JP610</strain>
    </source>
</reference>
<feature type="compositionally biased region" description="Low complexity" evidence="1">
    <location>
        <begin position="128"/>
        <end position="146"/>
    </location>
</feature>
<dbReference type="InterPro" id="IPR036871">
    <property type="entry name" value="PX_dom_sf"/>
</dbReference>
<dbReference type="InterPro" id="IPR001683">
    <property type="entry name" value="PX_dom"/>
</dbReference>
<feature type="region of interest" description="Disordered" evidence="1">
    <location>
        <begin position="278"/>
        <end position="306"/>
    </location>
</feature>
<protein>
    <recommendedName>
        <fullName evidence="2">PX domain-containing protein</fullName>
    </recommendedName>
</protein>
<feature type="non-terminal residue" evidence="3">
    <location>
        <position position="1"/>
    </location>
</feature>
<feature type="compositionally biased region" description="Polar residues" evidence="1">
    <location>
        <begin position="278"/>
        <end position="292"/>
    </location>
</feature>
<dbReference type="SUPFAM" id="SSF64268">
    <property type="entry name" value="PX domain"/>
    <property type="match status" value="1"/>
</dbReference>
<accession>A0A0L0G462</accession>
<feature type="domain" description="PX" evidence="2">
    <location>
        <begin position="270"/>
        <end position="383"/>
    </location>
</feature>
<evidence type="ECO:0000256" key="1">
    <source>
        <dbReference type="SAM" id="MobiDB-lite"/>
    </source>
</evidence>
<keyword evidence="4" id="KW-1185">Reference proteome</keyword>
<dbReference type="Proteomes" id="UP000054560">
    <property type="component" value="Unassembled WGS sequence"/>
</dbReference>
<dbReference type="GeneID" id="25904389"/>
<organism evidence="3 4">
    <name type="scientific">Sphaeroforma arctica JP610</name>
    <dbReference type="NCBI Taxonomy" id="667725"/>
    <lineage>
        <taxon>Eukaryota</taxon>
        <taxon>Ichthyosporea</taxon>
        <taxon>Ichthyophonida</taxon>
        <taxon>Sphaeroforma</taxon>
    </lineage>
</organism>
<dbReference type="Gene3D" id="3.30.1520.10">
    <property type="entry name" value="Phox-like domain"/>
    <property type="match status" value="1"/>
</dbReference>
<feature type="compositionally biased region" description="Polar residues" evidence="1">
    <location>
        <begin position="203"/>
        <end position="214"/>
    </location>
</feature>
<dbReference type="AlphaFoldDB" id="A0A0L0G462"/>
<evidence type="ECO:0000313" key="3">
    <source>
        <dbReference type="EMBL" id="KNC83897.1"/>
    </source>
</evidence>
<name>A0A0L0G462_9EUKA</name>
<evidence type="ECO:0000313" key="4">
    <source>
        <dbReference type="Proteomes" id="UP000054560"/>
    </source>
</evidence>
<evidence type="ECO:0000259" key="2">
    <source>
        <dbReference type="PROSITE" id="PS50195"/>
    </source>
</evidence>
<dbReference type="PROSITE" id="PS50195">
    <property type="entry name" value="PX"/>
    <property type="match status" value="1"/>
</dbReference>
<dbReference type="Pfam" id="PF00787">
    <property type="entry name" value="PX"/>
    <property type="match status" value="1"/>
</dbReference>
<sequence length="383" mass="41675">VPTTHKYTPSKKPRKASLALNGFLSLSQISLEQAQTPGSQTQVAAELQTTLPPSIDKTLERIPTVDTGDTNKAHTTRRRMHGCYVERRYRTFEPSLLGDWEFESDSDSGSGSGSDDASYREHNKRRGSVSGSEGDSAGASGDESSGARQECRSAEAELWSTHLVSAGSDAGTPGSAAVPDGEDISELTSEPVTDLTDKDKTVQTHQLETFTQHKPVQFGQMGHSEVGDGEESGTRSGTDTGIDTDKFEAAGPVDVAACNCLGTLDSKYDSSINSTRAEASAHGNNHSASFLHSTAAPGTRSPRPEREKLDTIIVYRRYTDFTALNAQLTSPVNQALPLPATRLWARIMGHRFRRNLIEERALAFQHYLEKYVLEVLMFSESMF</sequence>
<feature type="region of interest" description="Disordered" evidence="1">
    <location>
        <begin position="99"/>
        <end position="241"/>
    </location>
</feature>
<dbReference type="EMBL" id="KQ241803">
    <property type="protein sequence ID" value="KNC83897.1"/>
    <property type="molecule type" value="Genomic_DNA"/>
</dbReference>